<sequence length="74" mass="8600">MFNKQEKSSFTICCEIFLEIAYQLSNLNIATPTFLTESADSINETFRSHYEAIKIESKTLLERKLNNKTSDYIL</sequence>
<accession>A0A1J1IAT7</accession>
<evidence type="ECO:0000313" key="2">
    <source>
        <dbReference type="EMBL" id="CRK96083.1"/>
    </source>
</evidence>
<keyword evidence="3" id="KW-1185">Reference proteome</keyword>
<dbReference type="AlphaFoldDB" id="A0A1J1IAT7"/>
<reference evidence="1 3" key="1">
    <citation type="submission" date="2015-04" db="EMBL/GenBank/DDBJ databases">
        <authorList>
            <person name="Syromyatnikov M.Y."/>
            <person name="Popov V.N."/>
        </authorList>
    </citation>
    <scope>NUCLEOTIDE SEQUENCE [LARGE SCALE GENOMIC DNA]</scope>
</reference>
<dbReference type="Proteomes" id="UP000183832">
    <property type="component" value="Unassembled WGS sequence"/>
</dbReference>
<evidence type="ECO:0000313" key="3">
    <source>
        <dbReference type="Proteomes" id="UP000183832"/>
    </source>
</evidence>
<protein>
    <submittedName>
        <fullName evidence="1">CLUMA_CG009514, isoform A</fullName>
    </submittedName>
    <submittedName>
        <fullName evidence="2">CLUMA_CG009519, isoform A</fullName>
    </submittedName>
</protein>
<name>A0A1J1IAT7_9DIPT</name>
<organism evidence="1 3">
    <name type="scientific">Clunio marinus</name>
    <dbReference type="NCBI Taxonomy" id="568069"/>
    <lineage>
        <taxon>Eukaryota</taxon>
        <taxon>Metazoa</taxon>
        <taxon>Ecdysozoa</taxon>
        <taxon>Arthropoda</taxon>
        <taxon>Hexapoda</taxon>
        <taxon>Insecta</taxon>
        <taxon>Pterygota</taxon>
        <taxon>Neoptera</taxon>
        <taxon>Endopterygota</taxon>
        <taxon>Diptera</taxon>
        <taxon>Nematocera</taxon>
        <taxon>Chironomoidea</taxon>
        <taxon>Chironomidae</taxon>
        <taxon>Clunio</taxon>
    </lineage>
</organism>
<dbReference type="EMBL" id="CVRI01000043">
    <property type="protein sequence ID" value="CRK96083.1"/>
    <property type="molecule type" value="Genomic_DNA"/>
</dbReference>
<proteinExistence type="predicted"/>
<evidence type="ECO:0000313" key="1">
    <source>
        <dbReference type="EMBL" id="CRK96078.1"/>
    </source>
</evidence>
<dbReference type="EMBL" id="CVRI01000043">
    <property type="protein sequence ID" value="CRK96078.1"/>
    <property type="molecule type" value="Genomic_DNA"/>
</dbReference>
<gene>
    <name evidence="1" type="ORF">CLUMA_CG009514</name>
    <name evidence="2" type="ORF">CLUMA_CG009519</name>
</gene>